<name>G5JF69_9STAP</name>
<keyword evidence="4" id="KW-0732">Signal</keyword>
<dbReference type="AlphaFoldDB" id="G5JF69"/>
<evidence type="ECO:0000256" key="3">
    <source>
        <dbReference type="ARBA" id="ARBA00022525"/>
    </source>
</evidence>
<dbReference type="EMBL" id="AEUN01000011">
    <property type="protein sequence ID" value="EHJ09161.1"/>
    <property type="molecule type" value="Genomic_DNA"/>
</dbReference>
<dbReference type="OrthoDB" id="2414550at2"/>
<keyword evidence="5" id="KW-0572">Peptidoglycan-anchor</keyword>
<evidence type="ECO:0000256" key="7">
    <source>
        <dbReference type="SAM" id="Phobius"/>
    </source>
</evidence>
<evidence type="ECO:0000256" key="2">
    <source>
        <dbReference type="ARBA" id="ARBA00022512"/>
    </source>
</evidence>
<evidence type="ECO:0000313" key="10">
    <source>
        <dbReference type="Proteomes" id="UP000005413"/>
    </source>
</evidence>
<feature type="compositionally biased region" description="Low complexity" evidence="6">
    <location>
        <begin position="112"/>
        <end position="157"/>
    </location>
</feature>
<keyword evidence="10" id="KW-1185">Reference proteome</keyword>
<accession>G5JF69</accession>
<keyword evidence="2" id="KW-0134">Cell wall</keyword>
<dbReference type="NCBIfam" id="TIGR01167">
    <property type="entry name" value="LPXTG_anchor"/>
    <property type="match status" value="1"/>
</dbReference>
<organism evidence="9 10">
    <name type="scientific">Staphylococcus simiae CCM 7213 = CCUG 51256</name>
    <dbReference type="NCBI Taxonomy" id="911238"/>
    <lineage>
        <taxon>Bacteria</taxon>
        <taxon>Bacillati</taxon>
        <taxon>Bacillota</taxon>
        <taxon>Bacilli</taxon>
        <taxon>Bacillales</taxon>
        <taxon>Staphylococcaceae</taxon>
        <taxon>Staphylococcus</taxon>
    </lineage>
</organism>
<evidence type="ECO:0000256" key="1">
    <source>
        <dbReference type="ARBA" id="ARBA00004168"/>
    </source>
</evidence>
<evidence type="ECO:0000256" key="4">
    <source>
        <dbReference type="ARBA" id="ARBA00022729"/>
    </source>
</evidence>
<comment type="subcellular location">
    <subcellularLocation>
        <location evidence="1">Secreted</location>
        <location evidence="1">Cell wall</location>
        <topology evidence="1">Peptidoglycan-anchor</topology>
    </subcellularLocation>
</comment>
<dbReference type="Pfam" id="PF00746">
    <property type="entry name" value="Gram_pos_anchor"/>
    <property type="match status" value="1"/>
</dbReference>
<feature type="domain" description="Gram-positive cocci surface proteins LPxTG" evidence="8">
    <location>
        <begin position="169"/>
        <end position="205"/>
    </location>
</feature>
<dbReference type="PATRIC" id="fig|911238.3.peg.58"/>
<dbReference type="RefSeq" id="WP_002461602.1">
    <property type="nucleotide sequence ID" value="NZ_AEUN01000011.1"/>
</dbReference>
<sequence>MKKVSLLATTTLAGALLFTGLESGHEAKAAEINANQAKNAAVNISKGYTEAGKVSFNKDYTDEGNFYRFQFYGEEDNGVGFIDVYKDGNTIKYSTPRSGPDGEKVVHGDFLNGQNANTATSNNQQVPSNNAQNQTPAPNNNAQNQTQNQNNMQQPTNVEQAPATHMTELPATGEQASNSTFIAVIASALMAVGSVLTFKRFSKNK</sequence>
<feature type="transmembrane region" description="Helical" evidence="7">
    <location>
        <begin position="180"/>
        <end position="198"/>
    </location>
</feature>
<dbReference type="InterPro" id="IPR019931">
    <property type="entry name" value="LPXTG_anchor"/>
</dbReference>
<comment type="caution">
    <text evidence="9">The sequence shown here is derived from an EMBL/GenBank/DDBJ whole genome shotgun (WGS) entry which is preliminary data.</text>
</comment>
<keyword evidence="7" id="KW-0812">Transmembrane</keyword>
<evidence type="ECO:0000259" key="8">
    <source>
        <dbReference type="PROSITE" id="PS50847"/>
    </source>
</evidence>
<evidence type="ECO:0000256" key="6">
    <source>
        <dbReference type="SAM" id="MobiDB-lite"/>
    </source>
</evidence>
<keyword evidence="7" id="KW-1133">Transmembrane helix</keyword>
<proteinExistence type="predicted"/>
<feature type="region of interest" description="Disordered" evidence="6">
    <location>
        <begin position="93"/>
        <end position="158"/>
    </location>
</feature>
<gene>
    <name evidence="9" type="ORF">SS7213T_00304</name>
</gene>
<reference evidence="9 10" key="1">
    <citation type="journal article" date="2012" name="BMC Genomics">
        <title>Comparative genomic analysis of the genus Staphylococcus including Staphylococcus aureus and its newly described sister species Staphylococcus simiae.</title>
        <authorList>
            <person name="Suzuki H."/>
            <person name="Lefebure T."/>
            <person name="Pavinski Bitar P."/>
            <person name="Stanhope M.J."/>
        </authorList>
    </citation>
    <scope>NUCLEOTIDE SEQUENCE [LARGE SCALE GENOMIC DNA]</scope>
    <source>
        <strain evidence="9 10">CCM 7213</strain>
    </source>
</reference>
<keyword evidence="7" id="KW-0472">Membrane</keyword>
<dbReference type="Proteomes" id="UP000005413">
    <property type="component" value="Unassembled WGS sequence"/>
</dbReference>
<evidence type="ECO:0000313" key="9">
    <source>
        <dbReference type="EMBL" id="EHJ09161.1"/>
    </source>
</evidence>
<dbReference type="PROSITE" id="PS50847">
    <property type="entry name" value="GRAM_POS_ANCHORING"/>
    <property type="match status" value="1"/>
</dbReference>
<protein>
    <recommendedName>
        <fullName evidence="8">Gram-positive cocci surface proteins LPxTG domain-containing protein</fullName>
    </recommendedName>
</protein>
<keyword evidence="3" id="KW-0964">Secreted</keyword>
<evidence type="ECO:0000256" key="5">
    <source>
        <dbReference type="ARBA" id="ARBA00023088"/>
    </source>
</evidence>